<dbReference type="Pfam" id="PF26525">
    <property type="entry name" value="DUF8174"/>
    <property type="match status" value="1"/>
</dbReference>
<dbReference type="InterPro" id="IPR058487">
    <property type="entry name" value="DUF8174"/>
</dbReference>
<feature type="region of interest" description="Disordered" evidence="1">
    <location>
        <begin position="1"/>
        <end position="37"/>
    </location>
</feature>
<accession>A0ABS9YYI6</accession>
<dbReference type="RefSeq" id="WP_243071714.1">
    <property type="nucleotide sequence ID" value="NZ_JAIVFL010000001.1"/>
</dbReference>
<keyword evidence="2" id="KW-0812">Transmembrane</keyword>
<evidence type="ECO:0000259" key="3">
    <source>
        <dbReference type="Pfam" id="PF26525"/>
    </source>
</evidence>
<evidence type="ECO:0000256" key="1">
    <source>
        <dbReference type="SAM" id="MobiDB-lite"/>
    </source>
</evidence>
<evidence type="ECO:0000256" key="2">
    <source>
        <dbReference type="SAM" id="Phobius"/>
    </source>
</evidence>
<dbReference type="Proteomes" id="UP001139068">
    <property type="component" value="Unassembled WGS sequence"/>
</dbReference>
<feature type="transmembrane region" description="Helical" evidence="2">
    <location>
        <begin position="69"/>
        <end position="90"/>
    </location>
</feature>
<dbReference type="EMBL" id="JAIVFL010000001">
    <property type="protein sequence ID" value="MCI4675384.1"/>
    <property type="molecule type" value="Genomic_DNA"/>
</dbReference>
<sequence>MADPFPPPQQAGAEGQPFSGSPAYAEPYPDVRFGPAGAPAPGTPYPWAYPGILPPPVSYPQQKPRRRRALWLSLAAVVLVAAVVAAALTIRTTRPATPAGVFTDAATKATIQSYLTALSNGDTETIARNNLCGMYDGVKDRRGDLALARLASDAFRRQFTRAEVTSIDKIVLSSSYQAQVLFTMTVARASGARGSRAEEQGVAQVLRQDNQLLVCSYLLRTAAQY</sequence>
<protein>
    <recommendedName>
        <fullName evidence="3">DUF8174 domain-containing protein</fullName>
    </recommendedName>
</protein>
<comment type="caution">
    <text evidence="4">The sequence shown here is derived from an EMBL/GenBank/DDBJ whole genome shotgun (WGS) entry which is preliminary data.</text>
</comment>
<feature type="domain" description="DUF8174" evidence="3">
    <location>
        <begin position="98"/>
        <end position="220"/>
    </location>
</feature>
<evidence type="ECO:0000313" key="4">
    <source>
        <dbReference type="EMBL" id="MCI4675384.1"/>
    </source>
</evidence>
<evidence type="ECO:0000313" key="5">
    <source>
        <dbReference type="Proteomes" id="UP001139068"/>
    </source>
</evidence>
<keyword evidence="2" id="KW-0472">Membrane</keyword>
<keyword evidence="2" id="KW-1133">Transmembrane helix</keyword>
<proteinExistence type="predicted"/>
<keyword evidence="5" id="KW-1185">Reference proteome</keyword>
<reference evidence="4" key="1">
    <citation type="journal article" date="2022" name="ISME J.">
        <title>Identification of active gaseous-alkane degraders at natural gas seeps.</title>
        <authorList>
            <person name="Farhan Ul Haque M."/>
            <person name="Hernandez M."/>
            <person name="Crombie A.T."/>
            <person name="Murrell J.C."/>
        </authorList>
    </citation>
    <scope>NUCLEOTIDE SEQUENCE</scope>
    <source>
        <strain evidence="4">ANDR5</strain>
    </source>
</reference>
<name>A0ABS9YYI6_9MYCO</name>
<organism evidence="4 5">
    <name type="scientific">Candidatus Mycolicibacterium alkanivorans</name>
    <dbReference type="NCBI Taxonomy" id="2954114"/>
    <lineage>
        <taxon>Bacteria</taxon>
        <taxon>Bacillati</taxon>
        <taxon>Actinomycetota</taxon>
        <taxon>Actinomycetes</taxon>
        <taxon>Mycobacteriales</taxon>
        <taxon>Mycobacteriaceae</taxon>
        <taxon>Mycolicibacterium</taxon>
    </lineage>
</organism>
<gene>
    <name evidence="4" type="ORF">K9U37_11025</name>
</gene>